<evidence type="ECO:0000313" key="2">
    <source>
        <dbReference type="EMBL" id="OWL97272.1"/>
    </source>
</evidence>
<dbReference type="InterPro" id="IPR032601">
    <property type="entry name" value="DUF4900"/>
</dbReference>
<organism evidence="2 3">
    <name type="scientific">Deinococcus indicus</name>
    <dbReference type="NCBI Taxonomy" id="223556"/>
    <lineage>
        <taxon>Bacteria</taxon>
        <taxon>Thermotogati</taxon>
        <taxon>Deinococcota</taxon>
        <taxon>Deinococci</taxon>
        <taxon>Deinococcales</taxon>
        <taxon>Deinococcaceae</taxon>
        <taxon>Deinococcus</taxon>
    </lineage>
</organism>
<dbReference type="Pfam" id="PF16241">
    <property type="entry name" value="DUF4900"/>
    <property type="match status" value="1"/>
</dbReference>
<dbReference type="AlphaFoldDB" id="A0A246BPV3"/>
<evidence type="ECO:0000256" key="1">
    <source>
        <dbReference type="SAM" id="Phobius"/>
    </source>
</evidence>
<reference evidence="2 3" key="1">
    <citation type="submission" date="2017-05" db="EMBL/GenBank/DDBJ databases">
        <title>De novo genome assembly of Deniococcus indicus strain DR1.</title>
        <authorList>
            <person name="Chauhan D."/>
            <person name="Yennamalli R.M."/>
            <person name="Priyadarshini R."/>
        </authorList>
    </citation>
    <scope>NUCLEOTIDE SEQUENCE [LARGE SCALE GENOMIC DNA]</scope>
    <source>
        <strain evidence="2 3">DR1</strain>
    </source>
</reference>
<dbReference type="Proteomes" id="UP000197208">
    <property type="component" value="Unassembled WGS sequence"/>
</dbReference>
<dbReference type="OrthoDB" id="55472at2"/>
<gene>
    <name evidence="2" type="ORF">CBQ26_02915</name>
</gene>
<keyword evidence="1" id="KW-0812">Transmembrane</keyword>
<keyword evidence="1" id="KW-0472">Membrane</keyword>
<proteinExistence type="predicted"/>
<keyword evidence="3" id="KW-1185">Reference proteome</keyword>
<evidence type="ECO:0008006" key="4">
    <source>
        <dbReference type="Google" id="ProtNLM"/>
    </source>
</evidence>
<feature type="transmembrane region" description="Helical" evidence="1">
    <location>
        <begin position="12"/>
        <end position="31"/>
    </location>
</feature>
<dbReference type="EMBL" id="NHMK01000009">
    <property type="protein sequence ID" value="OWL97272.1"/>
    <property type="molecule type" value="Genomic_DNA"/>
</dbReference>
<keyword evidence="1" id="KW-1133">Transmembrane helix</keyword>
<protein>
    <recommendedName>
        <fullName evidence="4">DUF4900 domain-containing protein</fullName>
    </recommendedName>
</protein>
<comment type="caution">
    <text evidence="2">The sequence shown here is derived from an EMBL/GenBank/DDBJ whole genome shotgun (WGS) entry which is preliminary data.</text>
</comment>
<name>A0A246BPV3_9DEIO</name>
<sequence length="667" mass="68123">MRTPERTQGATLIVSLLFVMLILAVIMSVTAQVTLSARRSSVDQDAILRAQFAAESGAARVQARLRVMGGLLGSASLPPDGAQVMSDLAALCGLGSLPTVADGATVCTLNPTTGLNSAGSGVNPRVALLVNAVKQQAFEDAGISGATPEVRSRFWSDLFSGTQGVPLDGAQDASGYAVRYGLKPLAVIRDSATQYRVTFEVPDVTVTGSAGTATRTVAVRSNLPTLSLLIAQPSLAQFALLTNHHFNSAASEGSGNRITFTSRTLFSGPVHTNQQFMFQGRPWFGGAVTSAGCPANTLGPDCNATGKAAAQPGAFFAGTYRSVADMTPSPDAPTECAPGNAACAANPSVQPAFPQGVNWDSPVLPLPVNSNNQQAAAQAGGIAVAGNVSSLSLFRDTVGGQDVQRVTFTTDAGGAPVTTQLAFGADRLLRILAPDGSWQPATRNPDGTFAPGSPAAPFNGVLHVAGNVASLNAGPNAAAGAAVAPFAGLTLAATGDIDITSDLRYADPPCSGAHTRNPDGTVTPAPCTNLNAQNILGIYASEGNVNLIRPGGSKPTQLGNDPAIHAVLMAGQGAVQVEGYNTGSALGSVNLIGGVIENYYGAFGTTSGDVQQTGYSRNFVFDPRTLAGLRPPYFPTAETWTVALYDGATPLTDPRLRGDTISTAGTP</sequence>
<accession>A0A246BPV3</accession>
<dbReference type="RefSeq" id="WP_088247101.1">
    <property type="nucleotide sequence ID" value="NZ_BNAM01000013.1"/>
</dbReference>
<evidence type="ECO:0000313" key="3">
    <source>
        <dbReference type="Proteomes" id="UP000197208"/>
    </source>
</evidence>